<comment type="caution">
    <text evidence="1">The sequence shown here is derived from an EMBL/GenBank/DDBJ whole genome shotgun (WGS) entry which is preliminary data.</text>
</comment>
<organism evidence="1 2">
    <name type="scientific">Martelella mediterranea</name>
    <dbReference type="NCBI Taxonomy" id="293089"/>
    <lineage>
        <taxon>Bacteria</taxon>
        <taxon>Pseudomonadati</taxon>
        <taxon>Pseudomonadota</taxon>
        <taxon>Alphaproteobacteria</taxon>
        <taxon>Hyphomicrobiales</taxon>
        <taxon>Aurantimonadaceae</taxon>
        <taxon>Martelella</taxon>
    </lineage>
</organism>
<sequence length="29" mass="3100">MKAAFSAVEQHAGGFVFPADHHSSELEAE</sequence>
<gene>
    <name evidence="1" type="ORF">EDC90_100459</name>
</gene>
<keyword evidence="2" id="KW-1185">Reference proteome</keyword>
<evidence type="ECO:0000313" key="1">
    <source>
        <dbReference type="EMBL" id="TCT42758.1"/>
    </source>
</evidence>
<protein>
    <submittedName>
        <fullName evidence="1">Uncharacterized protein</fullName>
    </submittedName>
</protein>
<dbReference type="Proteomes" id="UP000295097">
    <property type="component" value="Unassembled WGS sequence"/>
</dbReference>
<evidence type="ECO:0000313" key="2">
    <source>
        <dbReference type="Proteomes" id="UP000295097"/>
    </source>
</evidence>
<reference evidence="1 2" key="1">
    <citation type="submission" date="2019-03" db="EMBL/GenBank/DDBJ databases">
        <title>Freshwater and sediment microbial communities from various areas in North America, analyzing microbe dynamics in response to fracking.</title>
        <authorList>
            <person name="Lamendella R."/>
        </authorList>
    </citation>
    <scope>NUCLEOTIDE SEQUENCE [LARGE SCALE GENOMIC DNA]</scope>
    <source>
        <strain evidence="1 2">175.2</strain>
    </source>
</reference>
<proteinExistence type="predicted"/>
<name>A0A4R3NWP4_9HYPH</name>
<dbReference type="EMBL" id="SMAR01000004">
    <property type="protein sequence ID" value="TCT42758.1"/>
    <property type="molecule type" value="Genomic_DNA"/>
</dbReference>
<accession>A0A4R3NWP4</accession>
<dbReference type="AlphaFoldDB" id="A0A4R3NWP4"/>